<dbReference type="AlphaFoldDB" id="A0A4S8H726"/>
<protein>
    <submittedName>
        <fullName evidence="2">Heavy-metal-associated domain-containing protein</fullName>
    </submittedName>
</protein>
<dbReference type="SUPFAM" id="SSF55008">
    <property type="entry name" value="HMA, heavy metal-associated domain"/>
    <property type="match status" value="1"/>
</dbReference>
<dbReference type="PROSITE" id="PS50846">
    <property type="entry name" value="HMA_2"/>
    <property type="match status" value="1"/>
</dbReference>
<proteinExistence type="predicted"/>
<feature type="domain" description="HMA" evidence="1">
    <location>
        <begin position="1"/>
        <end position="68"/>
    </location>
</feature>
<dbReference type="Proteomes" id="UP000306918">
    <property type="component" value="Unassembled WGS sequence"/>
</dbReference>
<dbReference type="OrthoDB" id="677920at2"/>
<reference evidence="2 3" key="1">
    <citation type="submission" date="2019-04" db="EMBL/GenBank/DDBJ databases">
        <title>Niastella caeni sp. nov., isolated from activated sludge.</title>
        <authorList>
            <person name="Sheng M."/>
        </authorList>
    </citation>
    <scope>NUCLEOTIDE SEQUENCE [LARGE SCALE GENOMIC DNA]</scope>
    <source>
        <strain evidence="2 3">HX-2-15</strain>
    </source>
</reference>
<accession>A0A4S8H726</accession>
<dbReference type="InterPro" id="IPR036163">
    <property type="entry name" value="HMA_dom_sf"/>
</dbReference>
<comment type="caution">
    <text evidence="2">The sequence shown here is derived from an EMBL/GenBank/DDBJ whole genome shotgun (WGS) entry which is preliminary data.</text>
</comment>
<sequence>METLKFKTTIKCSGCVANVTPFLNKTAGEDNWNVDTQSPDKVLTISSGDKVNETEVIKSIQEAGYKAEKIS</sequence>
<dbReference type="GO" id="GO:0046872">
    <property type="term" value="F:metal ion binding"/>
    <property type="evidence" value="ECO:0007669"/>
    <property type="project" value="InterPro"/>
</dbReference>
<evidence type="ECO:0000313" key="2">
    <source>
        <dbReference type="EMBL" id="THU30367.1"/>
    </source>
</evidence>
<dbReference type="Gene3D" id="3.30.70.100">
    <property type="match status" value="1"/>
</dbReference>
<evidence type="ECO:0000313" key="3">
    <source>
        <dbReference type="Proteomes" id="UP000306918"/>
    </source>
</evidence>
<keyword evidence="3" id="KW-1185">Reference proteome</keyword>
<gene>
    <name evidence="2" type="ORF">FAM09_29870</name>
</gene>
<organism evidence="2 3">
    <name type="scientific">Niastella caeni</name>
    <dbReference type="NCBI Taxonomy" id="2569763"/>
    <lineage>
        <taxon>Bacteria</taxon>
        <taxon>Pseudomonadati</taxon>
        <taxon>Bacteroidota</taxon>
        <taxon>Chitinophagia</taxon>
        <taxon>Chitinophagales</taxon>
        <taxon>Chitinophagaceae</taxon>
        <taxon>Niastella</taxon>
    </lineage>
</organism>
<dbReference type="EMBL" id="STFF01000016">
    <property type="protein sequence ID" value="THU30367.1"/>
    <property type="molecule type" value="Genomic_DNA"/>
</dbReference>
<dbReference type="RefSeq" id="WP_136580843.1">
    <property type="nucleotide sequence ID" value="NZ_STFF01000016.1"/>
</dbReference>
<evidence type="ECO:0000259" key="1">
    <source>
        <dbReference type="PROSITE" id="PS50846"/>
    </source>
</evidence>
<name>A0A4S8H726_9BACT</name>
<dbReference type="InterPro" id="IPR006121">
    <property type="entry name" value="HMA_dom"/>
</dbReference>